<feature type="transmembrane region" description="Helical" evidence="1">
    <location>
        <begin position="361"/>
        <end position="386"/>
    </location>
</feature>
<dbReference type="GO" id="GO:0000271">
    <property type="term" value="P:polysaccharide biosynthetic process"/>
    <property type="evidence" value="ECO:0007669"/>
    <property type="project" value="TreeGrafter"/>
</dbReference>
<dbReference type="PANTHER" id="PTHR23028">
    <property type="entry name" value="ACETYLTRANSFERASE"/>
    <property type="match status" value="1"/>
</dbReference>
<feature type="transmembrane region" description="Helical" evidence="1">
    <location>
        <begin position="191"/>
        <end position="215"/>
    </location>
</feature>
<protein>
    <submittedName>
        <fullName evidence="3">Acyltransferase</fullName>
    </submittedName>
</protein>
<keyword evidence="3" id="KW-0012">Acyltransferase</keyword>
<proteinExistence type="predicted"/>
<feature type="transmembrane region" description="Helical" evidence="1">
    <location>
        <begin position="268"/>
        <end position="286"/>
    </location>
</feature>
<feature type="transmembrane region" description="Helical" evidence="1">
    <location>
        <begin position="49"/>
        <end position="71"/>
    </location>
</feature>
<dbReference type="OrthoDB" id="5242306at2"/>
<accession>A0A3A5H3Z1</accession>
<keyword evidence="4" id="KW-1185">Reference proteome</keyword>
<feature type="transmembrane region" description="Helical" evidence="1">
    <location>
        <begin position="160"/>
        <end position="179"/>
    </location>
</feature>
<feature type="domain" description="Acyltransferase 3" evidence="2">
    <location>
        <begin position="12"/>
        <end position="383"/>
    </location>
</feature>
<comment type="caution">
    <text evidence="3">The sequence shown here is derived from an EMBL/GenBank/DDBJ whole genome shotgun (WGS) entry which is preliminary data.</text>
</comment>
<dbReference type="InterPro" id="IPR050879">
    <property type="entry name" value="Acyltransferase_3"/>
</dbReference>
<evidence type="ECO:0000259" key="2">
    <source>
        <dbReference type="Pfam" id="PF01757"/>
    </source>
</evidence>
<evidence type="ECO:0000313" key="4">
    <source>
        <dbReference type="Proteomes" id="UP000276542"/>
    </source>
</evidence>
<keyword evidence="1" id="KW-0812">Transmembrane</keyword>
<dbReference type="Pfam" id="PF01757">
    <property type="entry name" value="Acyl_transf_3"/>
    <property type="match status" value="1"/>
</dbReference>
<reference evidence="4" key="1">
    <citation type="submission" date="2018-09" db="EMBL/GenBank/DDBJ databases">
        <authorList>
            <person name="Zhu H."/>
        </authorList>
    </citation>
    <scope>NUCLEOTIDE SEQUENCE [LARGE SCALE GENOMIC DNA]</scope>
    <source>
        <strain evidence="4">K1W22B-1</strain>
    </source>
</reference>
<dbReference type="GO" id="GO:0016747">
    <property type="term" value="F:acyltransferase activity, transferring groups other than amino-acyl groups"/>
    <property type="evidence" value="ECO:0007669"/>
    <property type="project" value="InterPro"/>
</dbReference>
<dbReference type="RefSeq" id="WP_120059253.1">
    <property type="nucleotide sequence ID" value="NZ_QYRP01000002.1"/>
</dbReference>
<name>A0A3A5H3Z1_9ACTN</name>
<sequence length="410" mass="43888">MGKASTVGSRDHGIEGLRGLAAYSVLIAHCATIFATAGVSGGYVAGQGFALMTHGVTLFFVLSGYLLYLPFARNLIEGHRAPSIRTFYRNRVLRIYPAFLVILAVSGFVLGTTVIRPQPLGVDVGDRLGYLTDPILLLKNLTLTHGYFASSFDSGISPSWSLVPEIAFYAVLPATWLLARRLRGHRTGTRAALLPPLLLIVLGTIGYAAAVVLMATQGDNALFASTWPAVFLHSFPATCELFGFGMLIAVVVTALRAPQCADATVRRARRLAVVALALAAVGYFPALMLKVPYYDVGIACAALVLLTVAPGGGRIQDGWIRFLESAPVARAGLISYGVYLWHYPLALFLRREFPDLAYGTWGGMLVALLVMAASTTVLSVLTYRFVEKPALAHKKSMVATEAPAPVVSQS</sequence>
<dbReference type="PANTHER" id="PTHR23028:SF53">
    <property type="entry name" value="ACYL_TRANSF_3 DOMAIN-CONTAINING PROTEIN"/>
    <property type="match status" value="1"/>
</dbReference>
<dbReference type="GO" id="GO:0016020">
    <property type="term" value="C:membrane"/>
    <property type="evidence" value="ECO:0007669"/>
    <property type="project" value="TreeGrafter"/>
</dbReference>
<dbReference type="Proteomes" id="UP000276542">
    <property type="component" value="Unassembled WGS sequence"/>
</dbReference>
<feature type="transmembrane region" description="Helical" evidence="1">
    <location>
        <begin position="92"/>
        <end position="115"/>
    </location>
</feature>
<feature type="transmembrane region" description="Helical" evidence="1">
    <location>
        <begin position="322"/>
        <end position="341"/>
    </location>
</feature>
<dbReference type="EMBL" id="QYRP01000002">
    <property type="protein sequence ID" value="RJS45352.1"/>
    <property type="molecule type" value="Genomic_DNA"/>
</dbReference>
<keyword evidence="3" id="KW-0808">Transferase</keyword>
<evidence type="ECO:0000256" key="1">
    <source>
        <dbReference type="SAM" id="Phobius"/>
    </source>
</evidence>
<gene>
    <name evidence="3" type="ORF">D4739_03385</name>
</gene>
<keyword evidence="1" id="KW-0472">Membrane</keyword>
<evidence type="ECO:0000313" key="3">
    <source>
        <dbReference type="EMBL" id="RJS45352.1"/>
    </source>
</evidence>
<dbReference type="AlphaFoldDB" id="A0A3A5H3Z1"/>
<feature type="transmembrane region" description="Helical" evidence="1">
    <location>
        <begin position="292"/>
        <end position="310"/>
    </location>
</feature>
<feature type="transmembrane region" description="Helical" evidence="1">
    <location>
        <begin position="20"/>
        <end position="43"/>
    </location>
</feature>
<keyword evidence="1" id="KW-1133">Transmembrane helix</keyword>
<dbReference type="InterPro" id="IPR002656">
    <property type="entry name" value="Acyl_transf_3_dom"/>
</dbReference>
<feature type="transmembrane region" description="Helical" evidence="1">
    <location>
        <begin position="235"/>
        <end position="256"/>
    </location>
</feature>
<organism evidence="3 4">
    <name type="scientific">Nocardioides cavernaquae</name>
    <dbReference type="NCBI Taxonomy" id="2321396"/>
    <lineage>
        <taxon>Bacteria</taxon>
        <taxon>Bacillati</taxon>
        <taxon>Actinomycetota</taxon>
        <taxon>Actinomycetes</taxon>
        <taxon>Propionibacteriales</taxon>
        <taxon>Nocardioidaceae</taxon>
        <taxon>Nocardioides</taxon>
    </lineage>
</organism>